<evidence type="ECO:0000256" key="1">
    <source>
        <dbReference type="SAM" id="MobiDB-lite"/>
    </source>
</evidence>
<sequence>MLDPKTSLAIDAPPVVPYDDGFSTDSEDLDEREHMLQDLASSLLSISASSASKDAAVIENQSIVQQQQIQVDSSLNDSKQKPAKKSQPIPPVTSKTLASTSNGAANSVQSPLNHAEKTKGDATAKENEENCKNCNGHLTPLGERLKVMKTAAQQKLGKGPPLCRQCCCCHITYPFVSLTYESRSRACTEPRCYKCNWASKASRTDDCTSTIGVKRAVNGEVKHSEESSKPSTPQAPDFKHKNGLKTNGSLASTKVNGDKATAENCCRNCRAQLPSLEERREVMKYYASMQIKDEAPPTRQCSCCFITYTLASLSSKNTEPFCFACNDRRARGLAAEEQIPSSSVADKTTKLKPEAKNPPDIIVIDDAEDDEEGELLEEETCKCCEGKLITMAKRVEMTKEASKKHGGKGLPPSRQCACCRITYPSAALTNKSRQLTRTVPICRNCCQAGGNIIYEMLCVSDEFIEGFRIENPEMARNLLKKKKKGTIDEAVKNHKQRMATKKLRAQTATTRPASKKKVEPSKQRLSAATGSSTCCCTTCSRNSVSGVVPAPVLLKPGRGVVKNTGRNCLGRPRYHLVTMMARKSAPAPRLVIGRPPNTPPVTPPARAETVVRAVDHQREALPVSYLDPPVARTARWLRQFEIVDGKTARERRLEGRQKDKED</sequence>
<dbReference type="AlphaFoldDB" id="A0AAD9GQC5"/>
<feature type="compositionally biased region" description="Basic and acidic residues" evidence="1">
    <location>
        <begin position="114"/>
        <end position="126"/>
    </location>
</feature>
<feature type="region of interest" description="Disordered" evidence="1">
    <location>
        <begin position="218"/>
        <end position="253"/>
    </location>
</feature>
<feature type="region of interest" description="Disordered" evidence="1">
    <location>
        <begin position="69"/>
        <end position="126"/>
    </location>
</feature>
<dbReference type="EMBL" id="JASMQC010000009">
    <property type="protein sequence ID" value="KAK1942358.1"/>
    <property type="molecule type" value="Genomic_DNA"/>
</dbReference>
<name>A0AAD9GQC5_9STRA</name>
<protein>
    <submittedName>
        <fullName evidence="2">Uncharacterized protein</fullName>
    </submittedName>
</protein>
<reference evidence="2" key="1">
    <citation type="submission" date="2023-08" db="EMBL/GenBank/DDBJ databases">
        <title>Reference Genome Resource for the Citrus Pathogen Phytophthora citrophthora.</title>
        <authorList>
            <person name="Moller H."/>
            <person name="Coetzee B."/>
            <person name="Rose L.J."/>
            <person name="Van Niekerk J.M."/>
        </authorList>
    </citation>
    <scope>NUCLEOTIDE SEQUENCE</scope>
    <source>
        <strain evidence="2">STE-U-9442</strain>
    </source>
</reference>
<organism evidence="2 3">
    <name type="scientific">Phytophthora citrophthora</name>
    <dbReference type="NCBI Taxonomy" id="4793"/>
    <lineage>
        <taxon>Eukaryota</taxon>
        <taxon>Sar</taxon>
        <taxon>Stramenopiles</taxon>
        <taxon>Oomycota</taxon>
        <taxon>Peronosporomycetes</taxon>
        <taxon>Peronosporales</taxon>
        <taxon>Peronosporaceae</taxon>
        <taxon>Phytophthora</taxon>
    </lineage>
</organism>
<comment type="caution">
    <text evidence="2">The sequence shown here is derived from an EMBL/GenBank/DDBJ whole genome shotgun (WGS) entry which is preliminary data.</text>
</comment>
<feature type="compositionally biased region" description="Polar residues" evidence="1">
    <location>
        <begin position="244"/>
        <end position="253"/>
    </location>
</feature>
<proteinExistence type="predicted"/>
<gene>
    <name evidence="2" type="ORF">P3T76_005857</name>
</gene>
<feature type="compositionally biased region" description="Polar residues" evidence="1">
    <location>
        <begin position="93"/>
        <end position="112"/>
    </location>
</feature>
<evidence type="ECO:0000313" key="3">
    <source>
        <dbReference type="Proteomes" id="UP001259832"/>
    </source>
</evidence>
<evidence type="ECO:0000313" key="2">
    <source>
        <dbReference type="EMBL" id="KAK1942358.1"/>
    </source>
</evidence>
<accession>A0AAD9GQC5</accession>
<feature type="region of interest" description="Disordered" evidence="1">
    <location>
        <begin position="495"/>
        <end position="524"/>
    </location>
</feature>
<feature type="region of interest" description="Disordered" evidence="1">
    <location>
        <begin position="336"/>
        <end position="357"/>
    </location>
</feature>
<feature type="compositionally biased region" description="Basic and acidic residues" evidence="1">
    <location>
        <begin position="347"/>
        <end position="357"/>
    </location>
</feature>
<keyword evidence="3" id="KW-1185">Reference proteome</keyword>
<feature type="compositionally biased region" description="Basic residues" evidence="1">
    <location>
        <begin position="495"/>
        <end position="504"/>
    </location>
</feature>
<feature type="region of interest" description="Disordered" evidence="1">
    <location>
        <begin position="1"/>
        <end position="28"/>
    </location>
</feature>
<dbReference type="Proteomes" id="UP001259832">
    <property type="component" value="Unassembled WGS sequence"/>
</dbReference>